<feature type="region of interest" description="Disordered" evidence="1">
    <location>
        <begin position="186"/>
        <end position="206"/>
    </location>
</feature>
<keyword evidence="3" id="KW-1185">Reference proteome</keyword>
<comment type="caution">
    <text evidence="2">The sequence shown here is derived from an EMBL/GenBank/DDBJ whole genome shotgun (WGS) entry which is preliminary data.</text>
</comment>
<proteinExistence type="predicted"/>
<sequence>MFQRAHQMPLAIHNTTFGRWCTRTSGGRIQAESAPVVGPIIDAFTDVPRAFSESSVPARSQLPTEGAMRDLRRARADALVPRSPYLQTSVARNTLAYLDRPLPLTPVSVTSVRELPGAPRRGATVRSNSVRLRQFDPPTESDMLAYGNPPLPPTPTSVSTVRELEEATAITIATARPDMIFLNKPLPPMPASSGSDSSRLSEDTLSPANANFGSRLDLYSQPNVPIKVETGIETGIEAKAEAEGPAWLRRMRRRASYMLKWLDQYRED</sequence>
<organism evidence="2 3">
    <name type="scientific">Oleoguttula mirabilis</name>
    <dbReference type="NCBI Taxonomy" id="1507867"/>
    <lineage>
        <taxon>Eukaryota</taxon>
        <taxon>Fungi</taxon>
        <taxon>Dikarya</taxon>
        <taxon>Ascomycota</taxon>
        <taxon>Pezizomycotina</taxon>
        <taxon>Dothideomycetes</taxon>
        <taxon>Dothideomycetidae</taxon>
        <taxon>Mycosphaerellales</taxon>
        <taxon>Teratosphaeriaceae</taxon>
        <taxon>Oleoguttula</taxon>
    </lineage>
</organism>
<accession>A0AAV9JQG9</accession>
<evidence type="ECO:0000313" key="2">
    <source>
        <dbReference type="EMBL" id="KAK4547698.1"/>
    </source>
</evidence>
<name>A0AAV9JQG9_9PEZI</name>
<dbReference type="AlphaFoldDB" id="A0AAV9JQG9"/>
<dbReference type="EMBL" id="JAVFHQ010000010">
    <property type="protein sequence ID" value="KAK4547698.1"/>
    <property type="molecule type" value="Genomic_DNA"/>
</dbReference>
<evidence type="ECO:0000256" key="1">
    <source>
        <dbReference type="SAM" id="MobiDB-lite"/>
    </source>
</evidence>
<feature type="region of interest" description="Disordered" evidence="1">
    <location>
        <begin position="138"/>
        <end position="158"/>
    </location>
</feature>
<evidence type="ECO:0000313" key="3">
    <source>
        <dbReference type="Proteomes" id="UP001324427"/>
    </source>
</evidence>
<dbReference type="Proteomes" id="UP001324427">
    <property type="component" value="Unassembled WGS sequence"/>
</dbReference>
<gene>
    <name evidence="2" type="ORF">LTR36_000656</name>
</gene>
<protein>
    <submittedName>
        <fullName evidence="2">Uncharacterized protein</fullName>
    </submittedName>
</protein>
<reference evidence="2 3" key="1">
    <citation type="submission" date="2021-11" db="EMBL/GenBank/DDBJ databases">
        <title>Black yeast isolated from Biological Soil Crust.</title>
        <authorList>
            <person name="Kurbessoian T."/>
        </authorList>
    </citation>
    <scope>NUCLEOTIDE SEQUENCE [LARGE SCALE GENOMIC DNA]</scope>
    <source>
        <strain evidence="2 3">CCFEE 5522</strain>
    </source>
</reference>